<dbReference type="Gene3D" id="2.60.40.2030">
    <property type="match status" value="1"/>
</dbReference>
<dbReference type="InterPro" id="IPR045658">
    <property type="entry name" value="FRAS1-rel_N"/>
</dbReference>
<dbReference type="Pfam" id="PF19309">
    <property type="entry name" value="Frem_N"/>
    <property type="match status" value="1"/>
</dbReference>
<feature type="non-terminal residue" evidence="7">
    <location>
        <position position="2427"/>
    </location>
</feature>
<evidence type="ECO:0000256" key="3">
    <source>
        <dbReference type="ARBA" id="ARBA00022737"/>
    </source>
</evidence>
<sequence length="2427" mass="270288">MRLTVRRTELRKIGRPAALKQFGRMGSPVLLPLLGFFYLLFVSGVRCQHPEPQNDAMASDKFSLLESSLSVPRLQVLRGLHSPLLKSHLPIMNRVLKGHVCRIEVEEYAPLFSVVGHLEPKKFDCSFRDGDVTYYHEGNPLLNSDTVRVTIFFFRNNYSIIQTADIAVDIIDPPRTINLTADEGRESSFKWLDGSGPRQSRLSGPQQLHVEHVKALSEAIDPAVLHIRYDANKEDCRISYTSPELTLNAPTERAMEQISGHPYQTFWWEPNAGLWSPRMGRPLASGAAIGGSRRWPLFGQVVAFNRTDVKHFEHECQEGLLKGYRYLHRKTESPGTDYIPIQVTIWQRLADGKRQLIQRESKYLQVKIAGTRPLTPPTIRVFRQVNLSHIGGSFSVLPKDCIVVGTETASREDYLDINVTKIQGPLFAQLVNLRDPTRPVLSFRIQELRKGLIALQLLNYAEMQEKTFILTLVAIDPFMQVSQPVDLRLVSHLQPVFRLTDTEAVGTKNPFIFQVFSLPLFSFTGATSIVQKYNIQIVGYIDEAIVRFHVLSNRDEMEYFSHLNNSIKFSGGQLQLNGSPLGRASFSLAEIAAYQLAYSHPGGLQPSVDRFRLQLSTAAIGDSHLLLSRSLRSSTAAGFDDSNAERLLGHHPVSRVFDDRWSNGRQRQEQVYRNRARRSYVARSEIELPVRVVRLYENMKETALKLDSVFHVYHGTALCFSADLLLTPDSLQAARSDFVDLLFAVKVQPTQGSLVRRSKLLTTPPLPPATSLLNMTGPMIQIVTDSPTPRPSLSLDLDAEKGARIDLVRLSELENGDICYWNRRRDTRTDIIGLKQVGRLDFPTVAVNLDIQPKPRYQLSRQSAPAEVLHVRETANYMALNPTVLRHVLQPPRQWSLSARNLSPVMPSASDIVYTVTRHPCFAEEESPMGTQDAGRLVSLSAVSSSSHEGDTALRPGLATHLRDLGPPAVDWFTQAQVDSGDVVFVPPRKDIGPQDKNVSVRLMVSAPGINLLSEESLMIRILAEDNQTPNLKLIKPASVPRDGELPLTEEVLRLTDQDTPFVNLKLTLVKRPRHGDIFVRKANTTSSSIGTKVKMSENDTFEASLLPMSALSYIQDGSNTKEDSFILTATDGKQTSQPLMVAVAIHPRILHQPVWKLLVNNSIQVWENASVTLHQSVFPQSDSDNDSSPHESRFFLVVAPTKGRLVLDGWKAVNQFSTTDVTNSRIAYRHGPTEIGIKPQVDIARIWDFRSGKIFSLNFTLTPVNSQAPTLVNKNALHVKEGKKVVLGSQILSVYDVDTEEENINIRLVHPPRWGHLELCIENVTVNTSQDNPAFAFTARDLTDNRVWYVNSQHAAGQESAGDVFSVRAYDEVFASLDTLEIKVIIQPMNDEVPIVRLLNHFSVPEGGRRILTPHLFTVSDRDVPRDILQIHFPQLPTYGVLSVYWHYGERHVVTAHSAPIAETYLGMLNLLYVQNSSLLPKTHDGGSAGYYAPSSSYGPHVLAMDQFTVSVSDGLHEVVKTARILIRRPNRLKPSVISDHSSGTLTLEGTAWKLLNALPGGLRIVDEDSADEDVLIRLTRAPRLGHLERLPRRMSADGAVGLDDLIEAAWDAEEEQAERLGISKIELRNAGSVGGGNSAKTLGEADSFTKRQLDSDRIYYIYTGEYTSDFVYDSCEVHVSDGSYEIGPITIQFRIRGTHGRPNGPSVYSQSQFVDKNYQEDRPLSDDAFSQTPSWTFDGESNAGYPTESTVIEDAEITPSPEQILYTADGNKLHIQTSTLVVTVGYCSIMTAAHVRIEALSPANDSLNNLILTSRFEVYKIKPEQSSATDPPREIDDCITFVQAPQPRETVMKFSYKDLISERIAVSAENCTTLSPTKFGLTLLLSVPGQRPITLFLPLTLQPQANSRIPRLLVGDPLRVIPGTDVYLTAAQLQLAVGDSMEKVDPSKIYLFAADGFPSHGGYFHRRGSCRGRVGAVDLFSLFDVVNEDIVYHSPDPVISYSSSQPVPLTTIELMVINLQDLDRTLDMIHLRAFLASLVAEARTDRSVALLRYFLGDSAKSTLQPLKLLFKPAEEDIYLSGNYTNSILAVAPLAEKLTKVYDGHMGFFLSAEHLFSRGNPSEITYSVVGANAGDSGRNIISLETGEVLSRFSQTDVNRRRLAYSISYTLSYAAFSRRTRNKEKQAENSFETTLSLLVSRPSTGNEIRSINSTVSLTFAWAEVGFQRKRYRICASSGTLSLELRRQGALNHNVEAYLGVSSTSDLGLTEVELLSPKLVNFAPGEDSKSIKLRVYHPQGNSEKKRHSKAFFGVTVKAPTAAVLGDNNEAQIIITSNKHCQTSSFFTPHEAAKSMKSSSFGLELPDKPTSNVRMSLTEWLASNSIPDSNTLSKVYSLTVKKRSAAVCDEGWSLYQQRCYRFFPHHNTT</sequence>
<dbReference type="Pfam" id="PF16184">
    <property type="entry name" value="Cadherin_3"/>
    <property type="match status" value="3"/>
</dbReference>
<reference evidence="7" key="1">
    <citation type="submission" date="2016-01" db="EMBL/GenBank/DDBJ databases">
        <title>Reference transcriptome for the parasite Schistocephalus solidus: insights into the molecular evolution of parasitism.</title>
        <authorList>
            <person name="Hebert F.O."/>
            <person name="Grambauer S."/>
            <person name="Barber I."/>
            <person name="Landry C.R."/>
            <person name="Aubin-Horth N."/>
        </authorList>
    </citation>
    <scope>NUCLEOTIDE SEQUENCE</scope>
</reference>
<proteinExistence type="predicted"/>
<feature type="repeat" description="CSPG" evidence="5">
    <location>
        <begin position="1029"/>
        <end position="1131"/>
    </location>
</feature>
<name>A0A0X3NUT7_SCHSO</name>
<feature type="domain" description="FRAS1-related extracellular matrix protein N-terminal" evidence="6">
    <location>
        <begin position="93"/>
        <end position="171"/>
    </location>
</feature>
<dbReference type="GO" id="GO:0009653">
    <property type="term" value="P:anatomical structure morphogenesis"/>
    <property type="evidence" value="ECO:0007669"/>
    <property type="project" value="TreeGrafter"/>
</dbReference>
<dbReference type="PANTHER" id="PTHR45739">
    <property type="entry name" value="MATRIX PROTEIN, PUTATIVE-RELATED"/>
    <property type="match status" value="1"/>
</dbReference>
<keyword evidence="4" id="KW-0325">Glycoprotein</keyword>
<dbReference type="InterPro" id="IPR039005">
    <property type="entry name" value="CSPG_rpt"/>
</dbReference>
<evidence type="ECO:0000259" key="6">
    <source>
        <dbReference type="Pfam" id="PF19309"/>
    </source>
</evidence>
<organism evidence="7">
    <name type="scientific">Schistocephalus solidus</name>
    <name type="common">Tapeworm</name>
    <dbReference type="NCBI Taxonomy" id="70667"/>
    <lineage>
        <taxon>Eukaryota</taxon>
        <taxon>Metazoa</taxon>
        <taxon>Spiralia</taxon>
        <taxon>Lophotrochozoa</taxon>
        <taxon>Platyhelminthes</taxon>
        <taxon>Cestoda</taxon>
        <taxon>Eucestoda</taxon>
        <taxon>Diphyllobothriidea</taxon>
        <taxon>Diphyllobothriidae</taxon>
        <taxon>Schistocephalus</taxon>
    </lineage>
</organism>
<feature type="repeat" description="CSPG" evidence="5">
    <location>
        <begin position="1269"/>
        <end position="1371"/>
    </location>
</feature>
<keyword evidence="2" id="KW-0732">Signal</keyword>
<dbReference type="InterPro" id="IPR038081">
    <property type="entry name" value="CalX-like_sf"/>
</dbReference>
<dbReference type="EMBL" id="GEEE01023743">
    <property type="protein sequence ID" value="JAP39482.1"/>
    <property type="molecule type" value="Transcribed_RNA"/>
</dbReference>
<dbReference type="InterPro" id="IPR051561">
    <property type="entry name" value="FRAS1_ECM"/>
</dbReference>
<dbReference type="PANTHER" id="PTHR45739:SF11">
    <property type="entry name" value="FRAS1-RELATED EXTRACELLULAR MATRIX PROTEIN 1-LIKE ISOFORM X1"/>
    <property type="match status" value="1"/>
</dbReference>
<evidence type="ECO:0000313" key="7">
    <source>
        <dbReference type="EMBL" id="JAP39482.1"/>
    </source>
</evidence>
<evidence type="ECO:0000256" key="4">
    <source>
        <dbReference type="ARBA" id="ARBA00023180"/>
    </source>
</evidence>
<keyword evidence="3" id="KW-0677">Repeat</keyword>
<evidence type="ECO:0000256" key="1">
    <source>
        <dbReference type="ARBA" id="ARBA00022723"/>
    </source>
</evidence>
<protein>
    <recommendedName>
        <fullName evidence="6">FRAS1-related extracellular matrix protein N-terminal domain-containing protein</fullName>
    </recommendedName>
</protein>
<evidence type="ECO:0000256" key="5">
    <source>
        <dbReference type="PROSITE-ProRule" id="PRU01201"/>
    </source>
</evidence>
<accession>A0A0X3NUT7</accession>
<gene>
    <name evidence="7" type="ORF">TR161657</name>
</gene>
<evidence type="ECO:0000256" key="2">
    <source>
        <dbReference type="ARBA" id="ARBA00022729"/>
    </source>
</evidence>
<keyword evidence="1" id="KW-0479">Metal-binding</keyword>
<dbReference type="PROSITE" id="PS51854">
    <property type="entry name" value="CSPG"/>
    <property type="match status" value="2"/>
</dbReference>
<dbReference type="GO" id="GO:0046872">
    <property type="term" value="F:metal ion binding"/>
    <property type="evidence" value="ECO:0007669"/>
    <property type="project" value="UniProtKB-KW"/>
</dbReference>